<sequence length="122" mass="13241">MKYFWIGLALLIILGVAASFYVKSKPGALDGFAQCLTEKSVTFYGAFWCPNCASQKRLFGRSAELLSYVECSTADSQGQLAVCKDAGIEQYPTWEFADASRLTGVQPLAVLAEKSGCILPQN</sequence>
<accession>A0A1F6EMG6</accession>
<dbReference type="PANTHER" id="PTHR34573:SF1">
    <property type="entry name" value="VITAMIN K EPOXIDE REDUCTASE DOMAIN-CONTAINING PROTEIN"/>
    <property type="match status" value="1"/>
</dbReference>
<dbReference type="InterPro" id="IPR036249">
    <property type="entry name" value="Thioredoxin-like_sf"/>
</dbReference>
<dbReference type="Gene3D" id="3.40.30.10">
    <property type="entry name" value="Glutaredoxin"/>
    <property type="match status" value="1"/>
</dbReference>
<dbReference type="SUPFAM" id="SSF52833">
    <property type="entry name" value="Thioredoxin-like"/>
    <property type="match status" value="1"/>
</dbReference>
<comment type="caution">
    <text evidence="1">The sequence shown here is derived from an EMBL/GenBank/DDBJ whole genome shotgun (WGS) entry which is preliminary data.</text>
</comment>
<proteinExistence type="predicted"/>
<reference evidence="1 2" key="1">
    <citation type="journal article" date="2016" name="Nat. Commun.">
        <title>Thousands of microbial genomes shed light on interconnected biogeochemical processes in an aquifer system.</title>
        <authorList>
            <person name="Anantharaman K."/>
            <person name="Brown C.T."/>
            <person name="Hug L.A."/>
            <person name="Sharon I."/>
            <person name="Castelle C.J."/>
            <person name="Probst A.J."/>
            <person name="Thomas B.C."/>
            <person name="Singh A."/>
            <person name="Wilkins M.J."/>
            <person name="Karaoz U."/>
            <person name="Brodie E.L."/>
            <person name="Williams K.H."/>
            <person name="Hubbard S.S."/>
            <person name="Banfield J.F."/>
        </authorList>
    </citation>
    <scope>NUCLEOTIDE SEQUENCE [LARGE SCALE GENOMIC DNA]</scope>
</reference>
<dbReference type="PANTHER" id="PTHR34573">
    <property type="entry name" value="VKC DOMAIN-CONTAINING PROTEIN"/>
    <property type="match status" value="1"/>
</dbReference>
<evidence type="ECO:0000313" key="2">
    <source>
        <dbReference type="Proteomes" id="UP000178587"/>
    </source>
</evidence>
<evidence type="ECO:0008006" key="3">
    <source>
        <dbReference type="Google" id="ProtNLM"/>
    </source>
</evidence>
<gene>
    <name evidence="1" type="ORF">A3A34_00385</name>
</gene>
<dbReference type="AlphaFoldDB" id="A0A1F6EMG6"/>
<dbReference type="Proteomes" id="UP000178587">
    <property type="component" value="Unassembled WGS sequence"/>
</dbReference>
<organism evidence="1 2">
    <name type="scientific">Candidatus Kaiserbacteria bacterium RIFCSPLOWO2_01_FULL_50_24</name>
    <dbReference type="NCBI Taxonomy" id="1798507"/>
    <lineage>
        <taxon>Bacteria</taxon>
        <taxon>Candidatus Kaiseribacteriota</taxon>
    </lineage>
</organism>
<evidence type="ECO:0000313" key="1">
    <source>
        <dbReference type="EMBL" id="OGG74831.1"/>
    </source>
</evidence>
<dbReference type="STRING" id="1798507.A3A34_00385"/>
<dbReference type="EMBL" id="MFLU01000015">
    <property type="protein sequence ID" value="OGG74831.1"/>
    <property type="molecule type" value="Genomic_DNA"/>
</dbReference>
<name>A0A1F6EMG6_9BACT</name>
<protein>
    <recommendedName>
        <fullName evidence="3">Thioredoxin domain-containing protein</fullName>
    </recommendedName>
</protein>